<evidence type="ECO:0000313" key="2">
    <source>
        <dbReference type="Proteomes" id="UP000260812"/>
    </source>
</evidence>
<dbReference type="EMBL" id="QVLV01000020">
    <property type="protein sequence ID" value="RGE56830.1"/>
    <property type="molecule type" value="Genomic_DNA"/>
</dbReference>
<organism evidence="1 2">
    <name type="scientific">Eisenbergiella massiliensis</name>
    <dbReference type="NCBI Taxonomy" id="1720294"/>
    <lineage>
        <taxon>Bacteria</taxon>
        <taxon>Bacillati</taxon>
        <taxon>Bacillota</taxon>
        <taxon>Clostridia</taxon>
        <taxon>Lachnospirales</taxon>
        <taxon>Lachnospiraceae</taxon>
        <taxon>Eisenbergiella</taxon>
    </lineage>
</organism>
<comment type="caution">
    <text evidence="1">The sequence shown here is derived from an EMBL/GenBank/DDBJ whole genome shotgun (WGS) entry which is preliminary data.</text>
</comment>
<dbReference type="Proteomes" id="UP000260812">
    <property type="component" value="Unassembled WGS sequence"/>
</dbReference>
<protein>
    <submittedName>
        <fullName evidence="1">Uncharacterized protein</fullName>
    </submittedName>
</protein>
<keyword evidence="2" id="KW-1185">Reference proteome</keyword>
<sequence>MSNGRKSTGQKSIFSPIARNWTKSRKKSIIILAVLLRGNAPYSRGKITAERGHKPAEGRARVWHTV</sequence>
<reference evidence="1" key="1">
    <citation type="submission" date="2018-08" db="EMBL/GenBank/DDBJ databases">
        <title>A genome reference for cultivated species of the human gut microbiota.</title>
        <authorList>
            <person name="Zou Y."/>
            <person name="Xue W."/>
            <person name="Luo G."/>
        </authorList>
    </citation>
    <scope>NUCLEOTIDE SEQUENCE [LARGE SCALE GENOMIC DNA]</scope>
    <source>
        <strain evidence="1">TF05-5AC</strain>
    </source>
</reference>
<name>A0A3E3HYE1_9FIRM</name>
<gene>
    <name evidence="1" type="ORF">DXC51_21960</name>
</gene>
<accession>A0A3E3HYE1</accession>
<dbReference type="AlphaFoldDB" id="A0A3E3HYE1"/>
<evidence type="ECO:0000313" key="1">
    <source>
        <dbReference type="EMBL" id="RGE56830.1"/>
    </source>
</evidence>
<proteinExistence type="predicted"/>